<gene>
    <name evidence="1" type="ORF">FYK55_21870</name>
</gene>
<evidence type="ECO:0000313" key="1">
    <source>
        <dbReference type="EMBL" id="KAA5540277.1"/>
    </source>
</evidence>
<reference evidence="1 2" key="1">
    <citation type="submission" date="2019-08" db="EMBL/GenBank/DDBJ databases">
        <authorList>
            <person name="Dhanesh K."/>
            <person name="Kumar G."/>
            <person name="Sasikala C."/>
            <person name="Venkata Ramana C."/>
        </authorList>
    </citation>
    <scope>NUCLEOTIDE SEQUENCE [LARGE SCALE GENOMIC DNA]</scope>
    <source>
        <strain evidence="1 2">JC645</strain>
    </source>
</reference>
<organism evidence="1 2">
    <name type="scientific">Roseiconus nitratireducens</name>
    <dbReference type="NCBI Taxonomy" id="2605748"/>
    <lineage>
        <taxon>Bacteria</taxon>
        <taxon>Pseudomonadati</taxon>
        <taxon>Planctomycetota</taxon>
        <taxon>Planctomycetia</taxon>
        <taxon>Pirellulales</taxon>
        <taxon>Pirellulaceae</taxon>
        <taxon>Roseiconus</taxon>
    </lineage>
</organism>
<evidence type="ECO:0000313" key="2">
    <source>
        <dbReference type="Proteomes" id="UP000324479"/>
    </source>
</evidence>
<dbReference type="EMBL" id="VWOX01000014">
    <property type="protein sequence ID" value="KAA5540277.1"/>
    <property type="molecule type" value="Genomic_DNA"/>
</dbReference>
<protein>
    <submittedName>
        <fullName evidence="1">Uncharacterized protein</fullName>
    </submittedName>
</protein>
<dbReference type="Proteomes" id="UP000324479">
    <property type="component" value="Unassembled WGS sequence"/>
</dbReference>
<keyword evidence="2" id="KW-1185">Reference proteome</keyword>
<proteinExistence type="predicted"/>
<accession>A0A5M6CYH0</accession>
<dbReference type="RefSeq" id="WP_150078749.1">
    <property type="nucleotide sequence ID" value="NZ_VWOX01000014.1"/>
</dbReference>
<name>A0A5M6CYH0_9BACT</name>
<dbReference type="AlphaFoldDB" id="A0A5M6CYH0"/>
<comment type="caution">
    <text evidence="1">The sequence shown here is derived from an EMBL/GenBank/DDBJ whole genome shotgun (WGS) entry which is preliminary data.</text>
</comment>
<sequence>MNRIIKAGRQLLGIPPEASQANAGQSHPKVIRGVTDAPTKAKDHRPLYISGHDLLIEAEAGNLNEASYTYWREGPGGVSWYRLKEGTDQ</sequence>